<organism evidence="2 3">
    <name type="scientific">Psychrobacillus insolitus</name>
    <dbReference type="NCBI Taxonomy" id="1461"/>
    <lineage>
        <taxon>Bacteria</taxon>
        <taxon>Bacillati</taxon>
        <taxon>Bacillota</taxon>
        <taxon>Bacilli</taxon>
        <taxon>Bacillales</taxon>
        <taxon>Bacillaceae</taxon>
        <taxon>Psychrobacillus</taxon>
    </lineage>
</organism>
<keyword evidence="1" id="KW-0472">Membrane</keyword>
<feature type="transmembrane region" description="Helical" evidence="1">
    <location>
        <begin position="12"/>
        <end position="35"/>
    </location>
</feature>
<sequence length="102" mass="11551">MRNSDGFSWPETILTLSIIFLIGGTLLPFLSHLTVQLEDKKRDYQASIVLHEAVKKYVDSNVGIGSMQIDQVNFSYVVNDEQLCVNYEGVREEKNSCVSMAY</sequence>
<gene>
    <name evidence="2" type="ORF">C7437_101345</name>
</gene>
<protein>
    <recommendedName>
        <fullName evidence="4">Type II secretion system protein</fullName>
    </recommendedName>
</protein>
<comment type="caution">
    <text evidence="2">The sequence shown here is derived from an EMBL/GenBank/DDBJ whole genome shotgun (WGS) entry which is preliminary data.</text>
</comment>
<evidence type="ECO:0000313" key="3">
    <source>
        <dbReference type="Proteomes" id="UP000248646"/>
    </source>
</evidence>
<evidence type="ECO:0008006" key="4">
    <source>
        <dbReference type="Google" id="ProtNLM"/>
    </source>
</evidence>
<dbReference type="OrthoDB" id="2453442at2"/>
<keyword evidence="3" id="KW-1185">Reference proteome</keyword>
<dbReference type="RefSeq" id="WP_111437917.1">
    <property type="nucleotide sequence ID" value="NZ_QKZI01000001.1"/>
</dbReference>
<dbReference type="EMBL" id="QKZI01000001">
    <property type="protein sequence ID" value="PZX07235.1"/>
    <property type="molecule type" value="Genomic_DNA"/>
</dbReference>
<dbReference type="Proteomes" id="UP000248646">
    <property type="component" value="Unassembled WGS sequence"/>
</dbReference>
<proteinExistence type="predicted"/>
<name>A0A2W7MJM0_9BACI</name>
<evidence type="ECO:0000313" key="2">
    <source>
        <dbReference type="EMBL" id="PZX07235.1"/>
    </source>
</evidence>
<accession>A0A2W7MJM0</accession>
<keyword evidence="1" id="KW-1133">Transmembrane helix</keyword>
<evidence type="ECO:0000256" key="1">
    <source>
        <dbReference type="SAM" id="Phobius"/>
    </source>
</evidence>
<dbReference type="AlphaFoldDB" id="A0A2W7MJM0"/>
<reference evidence="2 3" key="1">
    <citation type="submission" date="2018-06" db="EMBL/GenBank/DDBJ databases">
        <title>Genomic Encyclopedia of Type Strains, Phase IV (KMG-IV): sequencing the most valuable type-strain genomes for metagenomic binning, comparative biology and taxonomic classification.</title>
        <authorList>
            <person name="Goeker M."/>
        </authorList>
    </citation>
    <scope>NUCLEOTIDE SEQUENCE [LARGE SCALE GENOMIC DNA]</scope>
    <source>
        <strain evidence="2 3">DSM 5</strain>
    </source>
</reference>
<keyword evidence="1" id="KW-0812">Transmembrane</keyword>